<sequence>MTGATAAAQTPGPVPESLQRVLELPGQRGLMRVIDAMRGVPGPFTTDGCSGGLSAGWALLSDVVPGFTDAYAHRPPWETCCIAHDRAYHVAGGAREAEQGYAARLAADMALRACVAATPATEGAGSPSGTAPPYADLADAMFGAVRLGGGPCSGLPWRWGYGFAPCIPELP</sequence>
<protein>
    <submittedName>
        <fullName evidence="1">Uncharacterized protein</fullName>
    </submittedName>
</protein>
<name>A0A2V2LR00_9RHOB</name>
<reference evidence="1 2" key="1">
    <citation type="submission" date="2018-05" db="EMBL/GenBank/DDBJ databases">
        <title>Rhodobacteraceae gen. nov., sp. nov. isolated from sea water.</title>
        <authorList>
            <person name="Ren Y."/>
        </authorList>
    </citation>
    <scope>NUCLEOTIDE SEQUENCE [LARGE SCALE GENOMIC DNA]</scope>
    <source>
        <strain evidence="1 2">TG-679</strain>
    </source>
</reference>
<keyword evidence="2" id="KW-1185">Reference proteome</keyword>
<dbReference type="EMBL" id="QGKU01000003">
    <property type="protein sequence ID" value="PWR04629.1"/>
    <property type="molecule type" value="Genomic_DNA"/>
</dbReference>
<evidence type="ECO:0000313" key="2">
    <source>
        <dbReference type="Proteomes" id="UP000245680"/>
    </source>
</evidence>
<dbReference type="AlphaFoldDB" id="A0A2V2LR00"/>
<accession>A0A2V2LR00</accession>
<dbReference type="Proteomes" id="UP000245680">
    <property type="component" value="Unassembled WGS sequence"/>
</dbReference>
<gene>
    <name evidence="1" type="ORF">DKT77_00530</name>
</gene>
<comment type="caution">
    <text evidence="1">The sequence shown here is derived from an EMBL/GenBank/DDBJ whole genome shotgun (WGS) entry which is preliminary data.</text>
</comment>
<proteinExistence type="predicted"/>
<dbReference type="OrthoDB" id="7855474at2"/>
<organism evidence="1 2">
    <name type="scientific">Meridianimarinicoccus roseus</name>
    <dbReference type="NCBI Taxonomy" id="2072018"/>
    <lineage>
        <taxon>Bacteria</taxon>
        <taxon>Pseudomonadati</taxon>
        <taxon>Pseudomonadota</taxon>
        <taxon>Alphaproteobacteria</taxon>
        <taxon>Rhodobacterales</taxon>
        <taxon>Paracoccaceae</taxon>
        <taxon>Meridianimarinicoccus</taxon>
    </lineage>
</organism>
<evidence type="ECO:0000313" key="1">
    <source>
        <dbReference type="EMBL" id="PWR04629.1"/>
    </source>
</evidence>